<evidence type="ECO:0000313" key="6">
    <source>
        <dbReference type="EMBL" id="RKP25317.1"/>
    </source>
</evidence>
<dbReference type="PANTHER" id="PTHR10989:SF16">
    <property type="entry name" value="AT02829P-RELATED"/>
    <property type="match status" value="1"/>
</dbReference>
<reference evidence="7" key="1">
    <citation type="journal article" date="2018" name="Nat. Microbiol.">
        <title>Leveraging single-cell genomics to expand the fungal tree of life.</title>
        <authorList>
            <person name="Ahrendt S.R."/>
            <person name="Quandt C.A."/>
            <person name="Ciobanu D."/>
            <person name="Clum A."/>
            <person name="Salamov A."/>
            <person name="Andreopoulos B."/>
            <person name="Cheng J.F."/>
            <person name="Woyke T."/>
            <person name="Pelin A."/>
            <person name="Henrissat B."/>
            <person name="Reynolds N.K."/>
            <person name="Benny G.L."/>
            <person name="Smith M.E."/>
            <person name="James T.Y."/>
            <person name="Grigoriev I.V."/>
        </authorList>
    </citation>
    <scope>NUCLEOTIDE SEQUENCE [LARGE SCALE GENOMIC DNA]</scope>
    <source>
        <strain evidence="7">Benny S71-1</strain>
    </source>
</reference>
<evidence type="ECO:0000256" key="4">
    <source>
        <dbReference type="ARBA" id="ARBA00023136"/>
    </source>
</evidence>
<dbReference type="GO" id="GO:0012505">
    <property type="term" value="C:endomembrane system"/>
    <property type="evidence" value="ECO:0007669"/>
    <property type="project" value="UniProtKB-SubCell"/>
</dbReference>
<dbReference type="InterPro" id="IPR036259">
    <property type="entry name" value="MFS_trans_sf"/>
</dbReference>
<comment type="subcellular location">
    <subcellularLocation>
        <location evidence="1">Endomembrane system</location>
        <topology evidence="1">Multi-pass membrane protein</topology>
    </subcellularLocation>
</comment>
<proteinExistence type="predicted"/>
<dbReference type="EMBL" id="KZ989799">
    <property type="protein sequence ID" value="RKP25317.1"/>
    <property type="molecule type" value="Genomic_DNA"/>
</dbReference>
<name>A0A4P9YYX0_9FUNG</name>
<feature type="transmembrane region" description="Helical" evidence="5">
    <location>
        <begin position="148"/>
        <end position="168"/>
    </location>
</feature>
<dbReference type="OrthoDB" id="1898221at2759"/>
<sequence>MAIALQSKSRTAVHAAGLCSFSFSFWLLTQLTNKADNAFGWHFMYLTIIGLGLSAMVYFLALLHDIRPHPGIDHAKQLCLVVAYPIEALITILYWSIVLYDDHLMHGDDQERLPFLLDATYHLFPAIALWIEFLAFSDNFKRSIKHIYVIYSFALLYGIWLQVCYYYNGFWPYPFFHLMEHHHRVAVYLSSATLCSFIYMTGATVHTRLHLAKQHLLHQVKQSDKLL</sequence>
<feature type="transmembrane region" description="Helical" evidence="5">
    <location>
        <begin position="119"/>
        <end position="136"/>
    </location>
</feature>
<evidence type="ECO:0000313" key="7">
    <source>
        <dbReference type="Proteomes" id="UP000278143"/>
    </source>
</evidence>
<dbReference type="SUPFAM" id="SSF103473">
    <property type="entry name" value="MFS general substrate transporter"/>
    <property type="match status" value="1"/>
</dbReference>
<protein>
    <submittedName>
        <fullName evidence="6">FAR-17a/AIG1-like protein</fullName>
    </submittedName>
</protein>
<evidence type="ECO:0000256" key="1">
    <source>
        <dbReference type="ARBA" id="ARBA00004127"/>
    </source>
</evidence>
<organism evidence="6 7">
    <name type="scientific">Syncephalis pseudoplumigaleata</name>
    <dbReference type="NCBI Taxonomy" id="1712513"/>
    <lineage>
        <taxon>Eukaryota</taxon>
        <taxon>Fungi</taxon>
        <taxon>Fungi incertae sedis</taxon>
        <taxon>Zoopagomycota</taxon>
        <taxon>Zoopagomycotina</taxon>
        <taxon>Zoopagomycetes</taxon>
        <taxon>Zoopagales</taxon>
        <taxon>Piptocephalidaceae</taxon>
        <taxon>Syncephalis</taxon>
    </lineage>
</organism>
<dbReference type="GO" id="GO:0016020">
    <property type="term" value="C:membrane"/>
    <property type="evidence" value="ECO:0007669"/>
    <property type="project" value="InterPro"/>
</dbReference>
<evidence type="ECO:0000256" key="5">
    <source>
        <dbReference type="SAM" id="Phobius"/>
    </source>
</evidence>
<feature type="transmembrane region" description="Helical" evidence="5">
    <location>
        <begin position="188"/>
        <end position="205"/>
    </location>
</feature>
<feature type="transmembrane region" description="Helical" evidence="5">
    <location>
        <begin position="43"/>
        <end position="66"/>
    </location>
</feature>
<keyword evidence="2 5" id="KW-0812">Transmembrane</keyword>
<gene>
    <name evidence="6" type="ORF">SYNPS1DRAFT_28949</name>
</gene>
<keyword evidence="4 5" id="KW-0472">Membrane</keyword>
<dbReference type="Proteomes" id="UP000278143">
    <property type="component" value="Unassembled WGS sequence"/>
</dbReference>
<dbReference type="PANTHER" id="PTHR10989">
    <property type="entry name" value="ANDROGEN-INDUCED PROTEIN 1-RELATED"/>
    <property type="match status" value="1"/>
</dbReference>
<dbReference type="Pfam" id="PF04750">
    <property type="entry name" value="Far-17a_AIG1"/>
    <property type="match status" value="1"/>
</dbReference>
<feature type="transmembrane region" description="Helical" evidence="5">
    <location>
        <begin position="78"/>
        <end position="99"/>
    </location>
</feature>
<keyword evidence="7" id="KW-1185">Reference proteome</keyword>
<feature type="transmembrane region" description="Helical" evidence="5">
    <location>
        <begin position="12"/>
        <end position="31"/>
    </location>
</feature>
<dbReference type="InterPro" id="IPR006838">
    <property type="entry name" value="ADTRP_AIG1"/>
</dbReference>
<evidence type="ECO:0000256" key="3">
    <source>
        <dbReference type="ARBA" id="ARBA00022989"/>
    </source>
</evidence>
<dbReference type="AlphaFoldDB" id="A0A4P9YYX0"/>
<evidence type="ECO:0000256" key="2">
    <source>
        <dbReference type="ARBA" id="ARBA00022692"/>
    </source>
</evidence>
<accession>A0A4P9YYX0</accession>
<keyword evidence="3 5" id="KW-1133">Transmembrane helix</keyword>